<organism evidence="3">
    <name type="scientific">hydrothermal vent metagenome</name>
    <dbReference type="NCBI Taxonomy" id="652676"/>
    <lineage>
        <taxon>unclassified sequences</taxon>
        <taxon>metagenomes</taxon>
        <taxon>ecological metagenomes</taxon>
    </lineage>
</organism>
<name>A0A3B1CYH8_9ZZZZ</name>
<dbReference type="InterPro" id="IPR011990">
    <property type="entry name" value="TPR-like_helical_dom_sf"/>
</dbReference>
<reference evidence="3" key="1">
    <citation type="submission" date="2018-06" db="EMBL/GenBank/DDBJ databases">
        <authorList>
            <person name="Zhirakovskaya E."/>
        </authorList>
    </citation>
    <scope>NUCLEOTIDE SEQUENCE</scope>
</reference>
<dbReference type="AlphaFoldDB" id="A0A3B1CYH8"/>
<dbReference type="SMART" id="SM00028">
    <property type="entry name" value="TPR"/>
    <property type="match status" value="3"/>
</dbReference>
<gene>
    <name evidence="3" type="ORF">MNBD_NITROSPINAE04-456</name>
</gene>
<dbReference type="Pfam" id="PF13181">
    <property type="entry name" value="TPR_8"/>
    <property type="match status" value="1"/>
</dbReference>
<proteinExistence type="predicted"/>
<accession>A0A3B1CYH8</accession>
<dbReference type="InterPro" id="IPR019734">
    <property type="entry name" value="TPR_rpt"/>
</dbReference>
<dbReference type="EMBL" id="UOGA01000271">
    <property type="protein sequence ID" value="VAX24385.1"/>
    <property type="molecule type" value="Genomic_DNA"/>
</dbReference>
<feature type="transmembrane region" description="Helical" evidence="2">
    <location>
        <begin position="45"/>
        <end position="66"/>
    </location>
</feature>
<dbReference type="SUPFAM" id="SSF48452">
    <property type="entry name" value="TPR-like"/>
    <property type="match status" value="1"/>
</dbReference>
<evidence type="ECO:0000256" key="1">
    <source>
        <dbReference type="SAM" id="MobiDB-lite"/>
    </source>
</evidence>
<dbReference type="Gene3D" id="1.25.40.10">
    <property type="entry name" value="Tetratricopeptide repeat domain"/>
    <property type="match status" value="1"/>
</dbReference>
<keyword evidence="2" id="KW-0472">Membrane</keyword>
<feature type="region of interest" description="Disordered" evidence="1">
    <location>
        <begin position="13"/>
        <end position="38"/>
    </location>
</feature>
<feature type="compositionally biased region" description="Basic and acidic residues" evidence="1">
    <location>
        <begin position="13"/>
        <end position="25"/>
    </location>
</feature>
<keyword evidence="2" id="KW-1133">Transmembrane helix</keyword>
<keyword evidence="2" id="KW-0812">Transmembrane</keyword>
<sequence length="513" mass="57127">MSIIDDALNRLQEQRSDDDSLKEGEGLPLPKLKNTVGNQKKDRNLSGFAVIAFVAVIVGGVIWVALDMAQERQIEEARSLSAISILAPKPVKTLESPATVLPLSEKSLMEDRAVSVKNETTPEAIVKKVEPVKPIQPPPEEKITTDPEPLSVVKTERVEPVEKEQKTSAKTEKPIELAIVETLPEVTDGDWLAAGEKVLEEDGLLDACAMWEEGLRRIPGNWIVLVAGVFRGPVSAERAYRRVGRENSALIIRREYQGSQAFYVLAAPPLEDVEKVRKSIKRKLGLRSVKGNWASKFAGSANTFIKKPVEVSVKKKTKASVSATKTKIVADKNFKQKKTIKPKKKSAIKRNPLGRISFENERIEQAQKYVEQGAFHDAVEVLQPMFVSPPRRWQLYFLMGTAYLGLGDLGKADSYLIQGIAVDGKQTGLWVQRAVVAQQKGQDEIALRFLYEAERLNSSLPEIQLNKGFSNDKLGRVKEAVKAYRSFLSLSEGNQGFTETRRKILNRLMELGY</sequence>
<evidence type="ECO:0000256" key="2">
    <source>
        <dbReference type="SAM" id="Phobius"/>
    </source>
</evidence>
<protein>
    <submittedName>
        <fullName evidence="3">Uncharacterized protein</fullName>
    </submittedName>
</protein>
<evidence type="ECO:0000313" key="3">
    <source>
        <dbReference type="EMBL" id="VAX24385.1"/>
    </source>
</evidence>